<protein>
    <recommendedName>
        <fullName evidence="6">G domain-containing protein</fullName>
    </recommendedName>
</protein>
<proteinExistence type="predicted"/>
<dbReference type="EMBL" id="KL197710">
    <property type="protein sequence ID" value="KDQ63222.1"/>
    <property type="molecule type" value="Genomic_DNA"/>
</dbReference>
<dbReference type="InterPro" id="IPR027417">
    <property type="entry name" value="P-loop_NTPase"/>
</dbReference>
<feature type="coiled-coil region" evidence="1">
    <location>
        <begin position="341"/>
        <end position="368"/>
    </location>
</feature>
<feature type="domain" description="Dynamin N-terminal" evidence="2">
    <location>
        <begin position="73"/>
        <end position="282"/>
    </location>
</feature>
<dbReference type="InterPro" id="IPR056024">
    <property type="entry name" value="DUF7605"/>
</dbReference>
<dbReference type="Proteomes" id="UP000027265">
    <property type="component" value="Unassembled WGS sequence"/>
</dbReference>
<dbReference type="OrthoDB" id="2691563at2759"/>
<evidence type="ECO:0000313" key="5">
    <source>
        <dbReference type="Proteomes" id="UP000027265"/>
    </source>
</evidence>
<evidence type="ECO:0008006" key="6">
    <source>
        <dbReference type="Google" id="ProtNLM"/>
    </source>
</evidence>
<accession>A0A067QI73</accession>
<name>A0A067QI73_9AGAM</name>
<evidence type="ECO:0000256" key="1">
    <source>
        <dbReference type="SAM" id="Coils"/>
    </source>
</evidence>
<gene>
    <name evidence="4" type="ORF">JAAARDRAFT_188822</name>
</gene>
<dbReference type="Pfam" id="PF00350">
    <property type="entry name" value="Dynamin_N"/>
    <property type="match status" value="1"/>
</dbReference>
<keyword evidence="1" id="KW-0175">Coiled coil</keyword>
<evidence type="ECO:0000259" key="2">
    <source>
        <dbReference type="Pfam" id="PF00350"/>
    </source>
</evidence>
<sequence>MDEPMSDAHSDAPSELTDIDDVDLVDRVKGLASTFPELSGLLSKAKASLSDERRKVWNENMEEIANLPEPCQIAIVGQTGCGKSSLLNAMLDASVAPTSSSGRACTSVPTEFSFKDIQHYEAIITFREEEEWKEEVLALQADFSQSLDGSQEDRKFLMEVDARWKAVCPHVTEQSIRSLDVDQILSQGGFKDVLGQTEYLSSPDPSELQKMLYHRMAGNRTDTTGDPTVETKKIQVFGKFPALSTGVTLVDVPGSGDANSVRLEPLYTLDNMSRKVVEQKRAIDNLDALEKLKTLIKRLFSDGRLADCSLSLVFTMADMPVDFHEVDQYMPYGDENVIRGLHEQVTTVDRYKAEKQNLEKKLRSMKTTRSKAALALKKQIEGIDVRLDALGPQYINQSKQLKSLLAKIRSKRVVIGFEHILGEICGALSIDVTVPLPLLGVGFANLPQRLPRLPIFCVATHDYLELQRFGEPLIFAQEQETQIPDLREHIVTYGTTRNVRHITRVLTDTNELFDQARQHFDDDSRQPCDLGPYEKKAKITLKKQSEDNRRIVRGRMSEIEQLLGEFVNSHLKPQVIDARDRCGQVFNDTAKANHWRAYAACMRRQGEHGTIDLNRDLIKHVYPNITPEWFQVFTVRIPAIFTQLEEDLLGAIVEAMKELGQCPVTSSYLSGLLDSSLEKDVPPHRQESIERALSSVSVKEKMVSRAIKVRKDVSLRQRDISHSFKSRIKETLKPHYKTVGKESGPGMYQRMKSANEQYVRESCGHLFECFVHGVASDLRGKLCDDVQVKLEKNLGRILDDIRLAYLGALNAPLFLTEKKEREHIMRWVRAQQRVLVQIMGDVRQAT</sequence>
<dbReference type="PANTHER" id="PTHR36681:SF3">
    <property type="entry name" value="NUCLEAR GTPASE, GERMINAL CENTER-ASSOCIATED, TANDEM DUPLICATE 3"/>
    <property type="match status" value="1"/>
</dbReference>
<keyword evidence="5" id="KW-1185">Reference proteome</keyword>
<evidence type="ECO:0000259" key="3">
    <source>
        <dbReference type="Pfam" id="PF24564"/>
    </source>
</evidence>
<evidence type="ECO:0000313" key="4">
    <source>
        <dbReference type="EMBL" id="KDQ63222.1"/>
    </source>
</evidence>
<dbReference type="Pfam" id="PF24564">
    <property type="entry name" value="DUF7605"/>
    <property type="match status" value="1"/>
</dbReference>
<feature type="domain" description="DUF7605" evidence="3">
    <location>
        <begin position="591"/>
        <end position="761"/>
    </location>
</feature>
<dbReference type="PANTHER" id="PTHR36681">
    <property type="entry name" value="NUCLEAR GTPASE, GERMINAL CENTER-ASSOCIATED, TANDEM DUPLICATE 3"/>
    <property type="match status" value="1"/>
</dbReference>
<dbReference type="Gene3D" id="3.40.50.300">
    <property type="entry name" value="P-loop containing nucleotide triphosphate hydrolases"/>
    <property type="match status" value="1"/>
</dbReference>
<dbReference type="HOGENOM" id="CLU_015736_0_0_1"/>
<dbReference type="AlphaFoldDB" id="A0A067QI73"/>
<organism evidence="4 5">
    <name type="scientific">Jaapia argillacea MUCL 33604</name>
    <dbReference type="NCBI Taxonomy" id="933084"/>
    <lineage>
        <taxon>Eukaryota</taxon>
        <taxon>Fungi</taxon>
        <taxon>Dikarya</taxon>
        <taxon>Basidiomycota</taxon>
        <taxon>Agaricomycotina</taxon>
        <taxon>Agaricomycetes</taxon>
        <taxon>Agaricomycetidae</taxon>
        <taxon>Jaapiales</taxon>
        <taxon>Jaapiaceae</taxon>
        <taxon>Jaapia</taxon>
    </lineage>
</organism>
<dbReference type="InParanoid" id="A0A067QI73"/>
<reference evidence="5" key="1">
    <citation type="journal article" date="2014" name="Proc. Natl. Acad. Sci. U.S.A.">
        <title>Extensive sampling of basidiomycete genomes demonstrates inadequacy of the white-rot/brown-rot paradigm for wood decay fungi.</title>
        <authorList>
            <person name="Riley R."/>
            <person name="Salamov A.A."/>
            <person name="Brown D.W."/>
            <person name="Nagy L.G."/>
            <person name="Floudas D."/>
            <person name="Held B.W."/>
            <person name="Levasseur A."/>
            <person name="Lombard V."/>
            <person name="Morin E."/>
            <person name="Otillar R."/>
            <person name="Lindquist E.A."/>
            <person name="Sun H."/>
            <person name="LaButti K.M."/>
            <person name="Schmutz J."/>
            <person name="Jabbour D."/>
            <person name="Luo H."/>
            <person name="Baker S.E."/>
            <person name="Pisabarro A.G."/>
            <person name="Walton J.D."/>
            <person name="Blanchette R.A."/>
            <person name="Henrissat B."/>
            <person name="Martin F."/>
            <person name="Cullen D."/>
            <person name="Hibbett D.S."/>
            <person name="Grigoriev I.V."/>
        </authorList>
    </citation>
    <scope>NUCLEOTIDE SEQUENCE [LARGE SCALE GENOMIC DNA]</scope>
    <source>
        <strain evidence="5">MUCL 33604</strain>
    </source>
</reference>
<dbReference type="InterPro" id="IPR045063">
    <property type="entry name" value="Dynamin_N"/>
</dbReference>
<dbReference type="SUPFAM" id="SSF52540">
    <property type="entry name" value="P-loop containing nucleoside triphosphate hydrolases"/>
    <property type="match status" value="1"/>
</dbReference>